<reference evidence="2 3" key="1">
    <citation type="journal article" date="2014" name="Nat. Genet.">
        <title>Genome and transcriptome of the porcine whipworm Trichuris suis.</title>
        <authorList>
            <person name="Jex A.R."/>
            <person name="Nejsum P."/>
            <person name="Schwarz E.M."/>
            <person name="Hu L."/>
            <person name="Young N.D."/>
            <person name="Hall R.S."/>
            <person name="Korhonen P.K."/>
            <person name="Liao S."/>
            <person name="Thamsborg S."/>
            <person name="Xia J."/>
            <person name="Xu P."/>
            <person name="Wang S."/>
            <person name="Scheerlinck J.P."/>
            <person name="Hofmann A."/>
            <person name="Sternberg P.W."/>
            <person name="Wang J."/>
            <person name="Gasser R.B."/>
        </authorList>
    </citation>
    <scope>NUCLEOTIDE SEQUENCE [LARGE SCALE GENOMIC DNA]</scope>
    <source>
        <strain evidence="2">DCEP-RM93F</strain>
        <strain evidence="1">DCEP-RM93M</strain>
    </source>
</reference>
<evidence type="ECO:0000313" key="3">
    <source>
        <dbReference type="Proteomes" id="UP000030764"/>
    </source>
</evidence>
<dbReference type="EMBL" id="KL363182">
    <property type="protein sequence ID" value="KFD59033.1"/>
    <property type="molecule type" value="Genomic_DNA"/>
</dbReference>
<accession>A0A085NUC2</accession>
<protein>
    <submittedName>
        <fullName evidence="2">Uncharacterized protein</fullName>
    </submittedName>
</protein>
<dbReference type="Proteomes" id="UP000030764">
    <property type="component" value="Unassembled WGS sequence"/>
</dbReference>
<evidence type="ECO:0000313" key="1">
    <source>
        <dbReference type="EMBL" id="KFD59033.1"/>
    </source>
</evidence>
<gene>
    <name evidence="1" type="ORF">M513_00196</name>
    <name evidence="2" type="ORF">M514_00196</name>
</gene>
<sequence>MKLALSQSGYMYIPKRRLPVYLWLILIFNNALEVNEFIMYEAEHRRKFCYCHVSFIPELREQTMLSIVAEKFFNVAFANVLDTKCFRFLTSLKCEVAITALWQCNVQECRSYSSRLLHWCGIER</sequence>
<keyword evidence="3" id="KW-1185">Reference proteome</keyword>
<dbReference type="Proteomes" id="UP000030758">
    <property type="component" value="Unassembled WGS sequence"/>
</dbReference>
<evidence type="ECO:0000313" key="2">
    <source>
        <dbReference type="EMBL" id="KFD73068.1"/>
    </source>
</evidence>
<organism evidence="2">
    <name type="scientific">Trichuris suis</name>
    <name type="common">pig whipworm</name>
    <dbReference type="NCBI Taxonomy" id="68888"/>
    <lineage>
        <taxon>Eukaryota</taxon>
        <taxon>Metazoa</taxon>
        <taxon>Ecdysozoa</taxon>
        <taxon>Nematoda</taxon>
        <taxon>Enoplea</taxon>
        <taxon>Dorylaimia</taxon>
        <taxon>Trichinellida</taxon>
        <taxon>Trichuridae</taxon>
        <taxon>Trichuris</taxon>
    </lineage>
</organism>
<dbReference type="EMBL" id="KL367475">
    <property type="protein sequence ID" value="KFD73068.1"/>
    <property type="molecule type" value="Genomic_DNA"/>
</dbReference>
<proteinExistence type="predicted"/>
<name>A0A085NUC2_9BILA</name>
<dbReference type="AlphaFoldDB" id="A0A085NUC2"/>